<proteinExistence type="predicted"/>
<sequence>MEKLKDIRAIAFDADDTLWALQNYFEDVEHEYCELLSAYGKEKEISAALFETESRNMADLGYGCKAFTLSLVENAIRVSHGKVEANVIAQILDLGKSLLHLDAKPLEGVEATLARIREMRTRQEDGSSGERRFRLAVFTKGELMDQENKLWRSGLQRYFDVVSIVSDKKPEAYRRLCREMEVKPEELLMVGNSFKSDIAPALKIGASAVHIPFHTTWAHEKIEEFEHPNLRRISRFAQLLDIL</sequence>
<dbReference type="SFLD" id="SFLDG01129">
    <property type="entry name" value="C1.5:_HAD__Beta-PGM__Phosphata"/>
    <property type="match status" value="1"/>
</dbReference>
<keyword evidence="1 2" id="KW-0378">Hydrolase</keyword>
<dbReference type="OrthoDB" id="6101375at2"/>
<dbReference type="AlphaFoldDB" id="A0A6G1VJZ5"/>
<organism evidence="2 3">
    <name type="scientific">Segatella copri</name>
    <dbReference type="NCBI Taxonomy" id="165179"/>
    <lineage>
        <taxon>Bacteria</taxon>
        <taxon>Pseudomonadati</taxon>
        <taxon>Bacteroidota</taxon>
        <taxon>Bacteroidia</taxon>
        <taxon>Bacteroidales</taxon>
        <taxon>Prevotellaceae</taxon>
        <taxon>Segatella</taxon>
    </lineage>
</organism>
<accession>A0A6G1VJZ5</accession>
<dbReference type="RefSeq" id="WP_153089813.1">
    <property type="nucleotide sequence ID" value="NZ_VZAH01000026.1"/>
</dbReference>
<dbReference type="EMBL" id="VZAH01000026">
    <property type="protein sequence ID" value="MQP13342.1"/>
    <property type="molecule type" value="Genomic_DNA"/>
</dbReference>
<gene>
    <name evidence="2" type="ORF">F7D25_02710</name>
</gene>
<dbReference type="Proteomes" id="UP000477980">
    <property type="component" value="Unassembled WGS sequence"/>
</dbReference>
<dbReference type="Gene3D" id="3.40.50.1000">
    <property type="entry name" value="HAD superfamily/HAD-like"/>
    <property type="match status" value="1"/>
</dbReference>
<name>A0A6G1VJZ5_9BACT</name>
<dbReference type="Pfam" id="PF00702">
    <property type="entry name" value="Hydrolase"/>
    <property type="match status" value="1"/>
</dbReference>
<dbReference type="PANTHER" id="PTHR43316:SF8">
    <property type="entry name" value="HAD FAMILY HYDROLASE"/>
    <property type="match status" value="1"/>
</dbReference>
<dbReference type="SUPFAM" id="SSF56784">
    <property type="entry name" value="HAD-like"/>
    <property type="match status" value="1"/>
</dbReference>
<evidence type="ECO:0000313" key="3">
    <source>
        <dbReference type="Proteomes" id="UP000477980"/>
    </source>
</evidence>
<comment type="caution">
    <text evidence="2">The sequence shown here is derived from an EMBL/GenBank/DDBJ whole genome shotgun (WGS) entry which is preliminary data.</text>
</comment>
<dbReference type="Gene3D" id="1.10.150.240">
    <property type="entry name" value="Putative phosphatase, domain 2"/>
    <property type="match status" value="1"/>
</dbReference>
<evidence type="ECO:0000313" key="2">
    <source>
        <dbReference type="EMBL" id="MQP13342.1"/>
    </source>
</evidence>
<dbReference type="InterPro" id="IPR023214">
    <property type="entry name" value="HAD_sf"/>
</dbReference>
<dbReference type="InterPro" id="IPR051540">
    <property type="entry name" value="S-2-haloacid_dehalogenase"/>
</dbReference>
<reference evidence="2 3" key="1">
    <citation type="submission" date="2019-09" db="EMBL/GenBank/DDBJ databases">
        <title>Distinct polysaccharide growth profiles of human intestinal Prevotella copri isolates.</title>
        <authorList>
            <person name="Fehlner-Peach H."/>
            <person name="Magnabosco C."/>
            <person name="Raghavan V."/>
            <person name="Scher J.U."/>
            <person name="Tett A."/>
            <person name="Cox L.M."/>
            <person name="Gottsegen C."/>
            <person name="Watters A."/>
            <person name="Wiltshire- Gordon J.D."/>
            <person name="Segata N."/>
            <person name="Bonneau R."/>
            <person name="Littman D.R."/>
        </authorList>
    </citation>
    <scope>NUCLEOTIDE SEQUENCE [LARGE SCALE GENOMIC DNA]</scope>
    <source>
        <strain evidence="3">iAA917</strain>
    </source>
</reference>
<dbReference type="InterPro" id="IPR023198">
    <property type="entry name" value="PGP-like_dom2"/>
</dbReference>
<dbReference type="GO" id="GO:0016787">
    <property type="term" value="F:hydrolase activity"/>
    <property type="evidence" value="ECO:0007669"/>
    <property type="project" value="UniProtKB-KW"/>
</dbReference>
<protein>
    <submittedName>
        <fullName evidence="2">HAD hydrolase-like protein</fullName>
    </submittedName>
</protein>
<evidence type="ECO:0000256" key="1">
    <source>
        <dbReference type="ARBA" id="ARBA00022801"/>
    </source>
</evidence>
<dbReference type="SFLD" id="SFLDS00003">
    <property type="entry name" value="Haloacid_Dehalogenase"/>
    <property type="match status" value="1"/>
</dbReference>
<dbReference type="PANTHER" id="PTHR43316">
    <property type="entry name" value="HYDROLASE, HALOACID DELAHOGENASE-RELATED"/>
    <property type="match status" value="1"/>
</dbReference>
<dbReference type="InterPro" id="IPR036412">
    <property type="entry name" value="HAD-like_sf"/>
</dbReference>